<protein>
    <submittedName>
        <fullName evidence="1">Uncharacterized protein</fullName>
    </submittedName>
</protein>
<reference evidence="2" key="2">
    <citation type="journal article" date="2018" name="Mol. Plant Microbe Interact.">
        <title>Genome sequence resources for the wheat stripe rust pathogen (Puccinia striiformis f. sp. tritici) and the barley stripe rust pathogen (Puccinia striiformis f. sp. hordei).</title>
        <authorList>
            <person name="Xia C."/>
            <person name="Wang M."/>
            <person name="Yin C."/>
            <person name="Cornejo O.E."/>
            <person name="Hulbert S.H."/>
            <person name="Chen X."/>
        </authorList>
    </citation>
    <scope>NUCLEOTIDE SEQUENCE [LARGE SCALE GENOMIC DNA]</scope>
    <source>
        <strain evidence="2">93-210</strain>
    </source>
</reference>
<reference evidence="1 2" key="3">
    <citation type="journal article" date="2022" name="Microbiol. Spectr.">
        <title>Folding features and dynamics of 3D genome architecture in plant fungal pathogens.</title>
        <authorList>
            <person name="Xia C."/>
        </authorList>
    </citation>
    <scope>NUCLEOTIDE SEQUENCE [LARGE SCALE GENOMIC DNA]</scope>
    <source>
        <strain evidence="1 2">93-210</strain>
    </source>
</reference>
<name>A0ACC0E3Y7_9BASI</name>
<organism evidence="1 2">
    <name type="scientific">Puccinia striiformis f. sp. tritici</name>
    <dbReference type="NCBI Taxonomy" id="168172"/>
    <lineage>
        <taxon>Eukaryota</taxon>
        <taxon>Fungi</taxon>
        <taxon>Dikarya</taxon>
        <taxon>Basidiomycota</taxon>
        <taxon>Pucciniomycotina</taxon>
        <taxon>Pucciniomycetes</taxon>
        <taxon>Pucciniales</taxon>
        <taxon>Pucciniaceae</taxon>
        <taxon>Puccinia</taxon>
    </lineage>
</organism>
<sequence>MKGLVITHNLIFSKPFNNLCDKNQEEPDENPETYHNNTDCEQVILDFNLNEEEETISDDEEQELHPVESSGIDDELTMESIILFDNHDDDDHHLKEAQQNRSLSSSPNFDYDLGIRPAAESSSMMRIDNKLLIKILITWNNSMIPAMAAQTLSDTLDSMPNEESWTRVTIIAVDSSSIFFSLTANSSESSMLVVGDVEDVSLPIFQAFNSHCMGPALRTAYKLISHIAGYHWQLLEQAKIPLATPLAS</sequence>
<dbReference type="EMBL" id="CM045874">
    <property type="protein sequence ID" value="KAI7944550.1"/>
    <property type="molecule type" value="Genomic_DNA"/>
</dbReference>
<reference evidence="2" key="1">
    <citation type="journal article" date="2018" name="BMC Genomics">
        <title>Genomic insights into host adaptation between the wheat stripe rust pathogen (Puccinia striiformis f. sp. tritici) and the barley stripe rust pathogen (Puccinia striiformis f. sp. hordei).</title>
        <authorList>
            <person name="Xia C."/>
            <person name="Wang M."/>
            <person name="Yin C."/>
            <person name="Cornejo O.E."/>
            <person name="Hulbert S.H."/>
            <person name="Chen X."/>
        </authorList>
    </citation>
    <scope>NUCLEOTIDE SEQUENCE [LARGE SCALE GENOMIC DNA]</scope>
    <source>
        <strain evidence="2">93-210</strain>
    </source>
</reference>
<keyword evidence="2" id="KW-1185">Reference proteome</keyword>
<accession>A0ACC0E3Y7</accession>
<gene>
    <name evidence="1" type="ORF">MJO28_010245</name>
</gene>
<dbReference type="Proteomes" id="UP001060170">
    <property type="component" value="Chromosome 10"/>
</dbReference>
<evidence type="ECO:0000313" key="2">
    <source>
        <dbReference type="Proteomes" id="UP001060170"/>
    </source>
</evidence>
<evidence type="ECO:0000313" key="1">
    <source>
        <dbReference type="EMBL" id="KAI7944550.1"/>
    </source>
</evidence>
<comment type="caution">
    <text evidence="1">The sequence shown here is derived from an EMBL/GenBank/DDBJ whole genome shotgun (WGS) entry which is preliminary data.</text>
</comment>
<proteinExistence type="predicted"/>